<dbReference type="SUPFAM" id="SSF53383">
    <property type="entry name" value="PLP-dependent transferases"/>
    <property type="match status" value="1"/>
</dbReference>
<evidence type="ECO:0000313" key="5">
    <source>
        <dbReference type="EMBL" id="OJG37120.1"/>
    </source>
</evidence>
<comment type="cofactor">
    <cofactor evidence="1">
        <name>pyridoxal 5'-phosphate</name>
        <dbReference type="ChEBI" id="CHEBI:597326"/>
    </cofactor>
</comment>
<dbReference type="InterPro" id="IPR015422">
    <property type="entry name" value="PyrdxlP-dep_Trfase_small"/>
</dbReference>
<dbReference type="PANTHER" id="PTHR48097">
    <property type="entry name" value="L-THREONINE ALDOLASE-RELATED"/>
    <property type="match status" value="1"/>
</dbReference>
<gene>
    <name evidence="5" type="ORF">RV00_GL000077</name>
</gene>
<dbReference type="PANTHER" id="PTHR48097:SF5">
    <property type="entry name" value="LOW SPECIFICITY L-THREONINE ALDOLASE"/>
    <property type="match status" value="1"/>
</dbReference>
<feature type="domain" description="Aromatic amino acid beta-eliminating lyase/threonine aldolase" evidence="4">
    <location>
        <begin position="5"/>
        <end position="239"/>
    </location>
</feature>
<proteinExistence type="inferred from homology"/>
<sequence length="341" mass="38712">MLNFESDYLEGAHEKILARLVETNQEKLSGYGRDKYSASAIDKIRQATLCPEAEIYFISGGTLTNALVIASLLKKYEGVIAPETGHITTHETGAIEFSGHKVLSLPQTNGKISAEQIREYLEQFWADDNREFMVFPGMVYLSHPTEYGTLYSQEELKMISAVCQQYKIPLFLDGARLGYGLVSPESDLSLPQIAEYCDVFYIGGTKVGALLGEAIVFTKKNTPDYFIAHMKQQGALLAKGRLLGLQFDTLFTNQLYFQISQHAIDMAMRLKQGLLAKNYRFYLDSPTNQQFVILENKQMEELKRQVAFSFWEKYDEQHTVIRFATSWATKQTEIDELLALL</sequence>
<name>A0A1L8SYJ9_9ENTE</name>
<evidence type="ECO:0000313" key="6">
    <source>
        <dbReference type="Proteomes" id="UP000183700"/>
    </source>
</evidence>
<dbReference type="STRING" id="319970.RV00_GL000077"/>
<comment type="similarity">
    <text evidence="2">Belongs to the threonine aldolase family.</text>
</comment>
<dbReference type="Gene3D" id="3.90.1150.10">
    <property type="entry name" value="Aspartate Aminotransferase, domain 1"/>
    <property type="match status" value="1"/>
</dbReference>
<dbReference type="GO" id="GO:0006520">
    <property type="term" value="P:amino acid metabolic process"/>
    <property type="evidence" value="ECO:0007669"/>
    <property type="project" value="InterPro"/>
</dbReference>
<evidence type="ECO:0000256" key="1">
    <source>
        <dbReference type="ARBA" id="ARBA00001933"/>
    </source>
</evidence>
<evidence type="ECO:0000259" key="4">
    <source>
        <dbReference type="Pfam" id="PF01212"/>
    </source>
</evidence>
<dbReference type="InterPro" id="IPR001597">
    <property type="entry name" value="ArAA_b-elim_lyase/Thr_aldolase"/>
</dbReference>
<reference evidence="5 6" key="1">
    <citation type="submission" date="2014-12" db="EMBL/GenBank/DDBJ databases">
        <title>Draft genome sequences of 29 type strains of Enterococci.</title>
        <authorList>
            <person name="Zhong Z."/>
            <person name="Sun Z."/>
            <person name="Liu W."/>
            <person name="Zhang W."/>
            <person name="Zhang H."/>
        </authorList>
    </citation>
    <scope>NUCLEOTIDE SEQUENCE [LARGE SCALE GENOMIC DNA]</scope>
    <source>
        <strain evidence="5 6">DSM 22802</strain>
    </source>
</reference>
<dbReference type="RefSeq" id="WP_071860629.1">
    <property type="nucleotide sequence ID" value="NZ_JBHLVS010000004.1"/>
</dbReference>
<evidence type="ECO:0000256" key="2">
    <source>
        <dbReference type="ARBA" id="ARBA00006966"/>
    </source>
</evidence>
<dbReference type="AlphaFoldDB" id="A0A1L8SYJ9"/>
<protein>
    <recommendedName>
        <fullName evidence="4">Aromatic amino acid beta-eliminating lyase/threonine aldolase domain-containing protein</fullName>
    </recommendedName>
</protein>
<dbReference type="Gene3D" id="3.40.640.10">
    <property type="entry name" value="Type I PLP-dependent aspartate aminotransferase-like (Major domain)"/>
    <property type="match status" value="1"/>
</dbReference>
<dbReference type="Pfam" id="PF01212">
    <property type="entry name" value="Beta_elim_lyase"/>
    <property type="match status" value="1"/>
</dbReference>
<keyword evidence="3" id="KW-0663">Pyridoxal phosphate</keyword>
<dbReference type="InterPro" id="IPR015421">
    <property type="entry name" value="PyrdxlP-dep_Trfase_major"/>
</dbReference>
<dbReference type="InterPro" id="IPR015424">
    <property type="entry name" value="PyrdxlP-dep_Trfase"/>
</dbReference>
<organism evidence="5 6">
    <name type="scientific">Enterococcus devriesei</name>
    <dbReference type="NCBI Taxonomy" id="319970"/>
    <lineage>
        <taxon>Bacteria</taxon>
        <taxon>Bacillati</taxon>
        <taxon>Bacillota</taxon>
        <taxon>Bacilli</taxon>
        <taxon>Lactobacillales</taxon>
        <taxon>Enterococcaceae</taxon>
        <taxon>Enterococcus</taxon>
    </lineage>
</organism>
<evidence type="ECO:0000256" key="3">
    <source>
        <dbReference type="ARBA" id="ARBA00022898"/>
    </source>
</evidence>
<keyword evidence="6" id="KW-1185">Reference proteome</keyword>
<dbReference type="GO" id="GO:0016829">
    <property type="term" value="F:lyase activity"/>
    <property type="evidence" value="ECO:0007669"/>
    <property type="project" value="InterPro"/>
</dbReference>
<dbReference type="EMBL" id="JXKM01000001">
    <property type="protein sequence ID" value="OJG37120.1"/>
    <property type="molecule type" value="Genomic_DNA"/>
</dbReference>
<dbReference type="Proteomes" id="UP000183700">
    <property type="component" value="Unassembled WGS sequence"/>
</dbReference>
<dbReference type="OrthoDB" id="9774495at2"/>
<accession>A0A1L8SYJ9</accession>
<comment type="caution">
    <text evidence="5">The sequence shown here is derived from an EMBL/GenBank/DDBJ whole genome shotgun (WGS) entry which is preliminary data.</text>
</comment>